<dbReference type="PANTHER" id="PTHR23412">
    <property type="entry name" value="STEREOCILIN RELATED"/>
    <property type="match status" value="1"/>
</dbReference>
<evidence type="ECO:0000313" key="5">
    <source>
        <dbReference type="Proteomes" id="UP000828390"/>
    </source>
</evidence>
<name>A0A9D4LPS4_DREPO</name>
<dbReference type="GO" id="GO:0007160">
    <property type="term" value="P:cell-matrix adhesion"/>
    <property type="evidence" value="ECO:0007669"/>
    <property type="project" value="TreeGrafter"/>
</dbReference>
<keyword evidence="5" id="KW-1185">Reference proteome</keyword>
<dbReference type="Proteomes" id="UP000828390">
    <property type="component" value="Unassembled WGS sequence"/>
</dbReference>
<dbReference type="GO" id="GO:0009986">
    <property type="term" value="C:cell surface"/>
    <property type="evidence" value="ECO:0007669"/>
    <property type="project" value="TreeGrafter"/>
</dbReference>
<evidence type="ECO:0000256" key="3">
    <source>
        <dbReference type="SAM" id="MobiDB-lite"/>
    </source>
</evidence>
<keyword evidence="2" id="KW-0325">Glycoprotein</keyword>
<keyword evidence="1" id="KW-0732">Signal</keyword>
<reference evidence="4" key="1">
    <citation type="journal article" date="2019" name="bioRxiv">
        <title>The Genome of the Zebra Mussel, Dreissena polymorpha: A Resource for Invasive Species Research.</title>
        <authorList>
            <person name="McCartney M.A."/>
            <person name="Auch B."/>
            <person name="Kono T."/>
            <person name="Mallez S."/>
            <person name="Zhang Y."/>
            <person name="Obille A."/>
            <person name="Becker A."/>
            <person name="Abrahante J.E."/>
            <person name="Garbe J."/>
            <person name="Badalamenti J.P."/>
            <person name="Herman A."/>
            <person name="Mangelson H."/>
            <person name="Liachko I."/>
            <person name="Sullivan S."/>
            <person name="Sone E.D."/>
            <person name="Koren S."/>
            <person name="Silverstein K.A.T."/>
            <person name="Beckman K.B."/>
            <person name="Gohl D.M."/>
        </authorList>
    </citation>
    <scope>NUCLEOTIDE SEQUENCE</scope>
    <source>
        <strain evidence="4">Duluth1</strain>
        <tissue evidence="4">Whole animal</tissue>
    </source>
</reference>
<dbReference type="AlphaFoldDB" id="A0A9D4LPS4"/>
<evidence type="ECO:0000256" key="1">
    <source>
        <dbReference type="ARBA" id="ARBA00022729"/>
    </source>
</evidence>
<organism evidence="4 5">
    <name type="scientific">Dreissena polymorpha</name>
    <name type="common">Zebra mussel</name>
    <name type="synonym">Mytilus polymorpha</name>
    <dbReference type="NCBI Taxonomy" id="45954"/>
    <lineage>
        <taxon>Eukaryota</taxon>
        <taxon>Metazoa</taxon>
        <taxon>Spiralia</taxon>
        <taxon>Lophotrochozoa</taxon>
        <taxon>Mollusca</taxon>
        <taxon>Bivalvia</taxon>
        <taxon>Autobranchia</taxon>
        <taxon>Heteroconchia</taxon>
        <taxon>Euheterodonta</taxon>
        <taxon>Imparidentia</taxon>
        <taxon>Neoheterodontei</taxon>
        <taxon>Myida</taxon>
        <taxon>Dreissenoidea</taxon>
        <taxon>Dreissenidae</taxon>
        <taxon>Dreissena</taxon>
    </lineage>
</organism>
<reference evidence="4" key="2">
    <citation type="submission" date="2020-11" db="EMBL/GenBank/DDBJ databases">
        <authorList>
            <person name="McCartney M.A."/>
            <person name="Auch B."/>
            <person name="Kono T."/>
            <person name="Mallez S."/>
            <person name="Becker A."/>
            <person name="Gohl D.M."/>
            <person name="Silverstein K.A.T."/>
            <person name="Koren S."/>
            <person name="Bechman K.B."/>
            <person name="Herman A."/>
            <person name="Abrahante J.E."/>
            <person name="Garbe J."/>
        </authorList>
    </citation>
    <scope>NUCLEOTIDE SEQUENCE</scope>
    <source>
        <strain evidence="4">Duluth1</strain>
        <tissue evidence="4">Whole animal</tissue>
    </source>
</reference>
<feature type="region of interest" description="Disordered" evidence="3">
    <location>
        <begin position="54"/>
        <end position="90"/>
    </location>
</feature>
<comment type="caution">
    <text evidence="4">The sequence shown here is derived from an EMBL/GenBank/DDBJ whole genome shotgun (WGS) entry which is preliminary data.</text>
</comment>
<accession>A0A9D4LPS4</accession>
<protein>
    <submittedName>
        <fullName evidence="4">Uncharacterized protein</fullName>
    </submittedName>
</protein>
<dbReference type="InterPro" id="IPR026664">
    <property type="entry name" value="Stereocilin-rel"/>
</dbReference>
<gene>
    <name evidence="4" type="ORF">DPMN_025720</name>
</gene>
<proteinExistence type="predicted"/>
<dbReference type="EMBL" id="JAIWYP010000002">
    <property type="protein sequence ID" value="KAH3862747.1"/>
    <property type="molecule type" value="Genomic_DNA"/>
</dbReference>
<sequence>MSDVTVSMTTPVQDNVATAFRMKRNPSDMLKDMPPVIPSSSTKMENMIKSNEESDFESDHFMFDSDDPQLRNAPSTNQTKTDDLPAEESPLQNRTDRFKLFVDRVVISAKEMFENNEDFLQKLPAKAIDVFSLIENAVEGVISLDGVSEHDAVRILRQLADIPDPILRRVLDADMGNLTSQEWRQLPSDLFAVLSDSVIEAAGGWGEDRIVPLCAKLFEVTSCPRNLQRALKHGVNCQNVLDLTDVDLRLINYPYSWTKSDVMSAFRHLAPALAADDIANISVSTLTESLKNISTSPLPFLAQRRELLKRVTSQYRTPTAWPETFLMDLGPLIEDLPAQDINLIRKDSLLNVVPGLHLTDMPEGPARVAIASGIVDAVKKKPSEIARALPWIKSDVEMMSVIDMKMLVKALQEKDDLTLTQAEEMLIAERLETFPLFNDSILSNDTDMHAIARRFICSFREDFFISIPNVTRSAIAVMSGSPLQCRKRARFLMEDLKSELNISMLLPFPVQLIHALSPADVRQMTRQDIRDIAQNVRGVGGLPAFMAYTHRYLIDKPALFAPEDPCEDVFYALGMFAKYIGNNVLRTTKAIPVSFYNQNCSHLNVDLLALTKQQAIVIVANIREQFASNHDQSLWTSATIARLGGLVRGLSPADIELLSLDSDLLTSLEILATHEDQLDGGQIESIVEKIRQYFDIANRNQIEDADDVTVVQIGRYMQFLNPHFEISKFPKQLRPRISIEIGRSRLLNIPMRKRQELLTFALKNMKDPVSGNLVDISSKVDSASFLELGHLRCGITQKLVGKLTKEALDMNMEFLQTCPLNPNIADTLAKRAIDMNMARLVVKEELVAMGTLIASLEKQDKDRIIPASLAYVGGYVAKSIQEKEQLLDSITARGFIRDVDGHEMDNIQKKNRAAIKHIYASMTASTGIATCHELVRLGPLGVHVADLLTGTQLDRCLDHLGTLQWTSEQAADIVNKIRTRKNAPVNTIAIEYPGLLPGVNPDEMLTLNMSDTDIIYAVGSVRGLSKNHLKNAFKTWLSARSAGAMMDDDVALLGNLLCGTDPEDVIGPAGTGLVSGAVIMMNLNTFGKLTDCMGELLKAYTRSFMEHVKTTNNRLQHGMVAEMGVLLGGLDKEDLQNLTKSQIKEIEPHVLTGMDPLQSMEFTAYQLSEMTSPQREAFTAMQRSYMSEEQLRSLQVDIYNTGYRITLSISIVIVTRVLCVV</sequence>
<evidence type="ECO:0000313" key="4">
    <source>
        <dbReference type="EMBL" id="KAH3862747.1"/>
    </source>
</evidence>
<evidence type="ECO:0000256" key="2">
    <source>
        <dbReference type="ARBA" id="ARBA00023180"/>
    </source>
</evidence>
<dbReference type="PANTHER" id="PTHR23412:SF17">
    <property type="entry name" value="OTOANCORIN"/>
    <property type="match status" value="1"/>
</dbReference>